<dbReference type="AlphaFoldDB" id="A0A6J4UUM6"/>
<evidence type="ECO:0000313" key="1">
    <source>
        <dbReference type="EMBL" id="CAA9558663.1"/>
    </source>
</evidence>
<organism evidence="1">
    <name type="scientific">uncultured Thermomicrobiales bacterium</name>
    <dbReference type="NCBI Taxonomy" id="1645740"/>
    <lineage>
        <taxon>Bacteria</taxon>
        <taxon>Pseudomonadati</taxon>
        <taxon>Thermomicrobiota</taxon>
        <taxon>Thermomicrobia</taxon>
        <taxon>Thermomicrobiales</taxon>
        <taxon>environmental samples</taxon>
    </lineage>
</organism>
<accession>A0A6J4UUM6</accession>
<dbReference type="EMBL" id="CADCWI010000090">
    <property type="protein sequence ID" value="CAA9558663.1"/>
    <property type="molecule type" value="Genomic_DNA"/>
</dbReference>
<gene>
    <name evidence="1" type="ORF">AVDCRST_MAG43-1713</name>
</gene>
<reference evidence="1" key="1">
    <citation type="submission" date="2020-02" db="EMBL/GenBank/DDBJ databases">
        <authorList>
            <person name="Meier V. D."/>
        </authorList>
    </citation>
    <scope>NUCLEOTIDE SEQUENCE</scope>
    <source>
        <strain evidence="1">AVDCRST_MAG43</strain>
    </source>
</reference>
<name>A0A6J4UUM6_9BACT</name>
<sequence length="50" mass="5861">MAGGGVHPELIEKPGRETERRCMRFQTFERSHAHELSCLLRTEWTGTMTW</sequence>
<proteinExistence type="predicted"/>
<protein>
    <submittedName>
        <fullName evidence="1">Uncharacterized protein</fullName>
    </submittedName>
</protein>